<protein>
    <recommendedName>
        <fullName evidence="4">O-fucosyltransferase family protein</fullName>
    </recommendedName>
</protein>
<evidence type="ECO:0000313" key="3">
    <source>
        <dbReference type="Proteomes" id="UP001224775"/>
    </source>
</evidence>
<dbReference type="EMBL" id="JATAAI010000057">
    <property type="protein sequence ID" value="KAK1732773.1"/>
    <property type="molecule type" value="Genomic_DNA"/>
</dbReference>
<keyword evidence="1" id="KW-1133">Transmembrane helix</keyword>
<dbReference type="AlphaFoldDB" id="A0AAD8XSE8"/>
<keyword evidence="3" id="KW-1185">Reference proteome</keyword>
<proteinExistence type="predicted"/>
<keyword evidence="1" id="KW-0472">Membrane</keyword>
<name>A0AAD8XSE8_9STRA</name>
<evidence type="ECO:0008006" key="4">
    <source>
        <dbReference type="Google" id="ProtNLM"/>
    </source>
</evidence>
<gene>
    <name evidence="2" type="ORF">QTG54_016485</name>
</gene>
<feature type="transmembrane region" description="Helical" evidence="1">
    <location>
        <begin position="13"/>
        <end position="32"/>
    </location>
</feature>
<keyword evidence="1" id="KW-0812">Transmembrane</keyword>
<comment type="caution">
    <text evidence="2">The sequence shown here is derived from an EMBL/GenBank/DDBJ whole genome shotgun (WGS) entry which is preliminary data.</text>
</comment>
<evidence type="ECO:0000313" key="2">
    <source>
        <dbReference type="EMBL" id="KAK1732773.1"/>
    </source>
</evidence>
<evidence type="ECO:0000256" key="1">
    <source>
        <dbReference type="SAM" id="Phobius"/>
    </source>
</evidence>
<reference evidence="2" key="1">
    <citation type="submission" date="2023-06" db="EMBL/GenBank/DDBJ databases">
        <title>Survivors Of The Sea: Transcriptome response of Skeletonema marinoi to long-term dormancy.</title>
        <authorList>
            <person name="Pinder M.I.M."/>
            <person name="Kourtchenko O."/>
            <person name="Robertson E.K."/>
            <person name="Larsson T."/>
            <person name="Maumus F."/>
            <person name="Osuna-Cruz C.M."/>
            <person name="Vancaester E."/>
            <person name="Stenow R."/>
            <person name="Vandepoele K."/>
            <person name="Ploug H."/>
            <person name="Bruchert V."/>
            <person name="Godhe A."/>
            <person name="Topel M."/>
        </authorList>
    </citation>
    <scope>NUCLEOTIDE SEQUENCE</scope>
    <source>
        <strain evidence="2">R05AC</strain>
    </source>
</reference>
<organism evidence="2 3">
    <name type="scientific">Skeletonema marinoi</name>
    <dbReference type="NCBI Taxonomy" id="267567"/>
    <lineage>
        <taxon>Eukaryota</taxon>
        <taxon>Sar</taxon>
        <taxon>Stramenopiles</taxon>
        <taxon>Ochrophyta</taxon>
        <taxon>Bacillariophyta</taxon>
        <taxon>Coscinodiscophyceae</taxon>
        <taxon>Thalassiosirophycidae</taxon>
        <taxon>Thalassiosirales</taxon>
        <taxon>Skeletonemataceae</taxon>
        <taxon>Skeletonema</taxon>
        <taxon>Skeletonema marinoi-dohrnii complex</taxon>
    </lineage>
</organism>
<accession>A0AAD8XSE8</accession>
<dbReference type="Proteomes" id="UP001224775">
    <property type="component" value="Unassembled WGS sequence"/>
</dbReference>
<sequence>MVTATTNRRRIRIACRTLSFLISTYIFTVNLYSQIELTSFNASSSNAIQKNTTTQIKNESSTSSFNDFLIEYMKLTTPLPLPTLTYYDPHLMGGFRNQHMRFVAFVNKAVEHNISQLLLPSLRWGDVSQPGWSVGHEVLFDVVYWNRRAGEFGLPRLVRYEADVLERNIEKEVIPCFNVSSSMYSGLNEKKWRSKGIVLRQNSLWDYLGEPSKYAHCKHQNFDVIQNSHKEIPNGPMTFLVPHGGTKASGRLWWEYDGMQRHRSKPDELTGKYPDHLPIEQAVYKLLIPSLPIRRAIRESLNEAIGTSTINKPTVVALHPRIEHDMLLHDICNEFMQLNLTKIFDSIRIMPKFDLLFVAVSKALVDGKPPDKMNRYKDLMRIALENKIVLNQARNYGVFGSKDQKGIPMLESGTSTTRKIEFPVMEQRNSNGLEVVTAKSLRVTELVASVVNFFTALEADAFVGVRGSTFSQDVFSVRYYQHQDRGDGVGENNFVVGPNGMRQLFGPAEPLPCK</sequence>